<sequence>MGELRVLVFSATFGAGHLRAAEALIEAVRKKSPEAEITHLDFGAFISKTLNTIVKNTYIELIKHTPRLYGMFYYRTSKIRPQSLIQRFINILGRKEFLDYIKGLNPDVIICTYPVIAGVLGELRFKGVIHAPVVSVVTDYGVHSQYIQRGVDLYIAGCQDVYKDLIAGGIARERIRITGIPVDPKFEEELDRAEIAEKLNLKLIRPTILVMVGAYGVLGGSKHICRFLLDSSSPLQVLVVCGRDEKLYRSLEGLEGRNPMVCYGYINNVEELMSVSDLVITKAGGLTVSESLTKKLPMIIYKPIPGQEEENACFLERIGAAKLAKTEEELEATIQYLLSHPEEIESMRRAAAKALPGHAAERAVEEILALVQ</sequence>
<comment type="similarity">
    <text evidence="2">Belongs to the glycosyltransferase 28 family.</text>
</comment>
<evidence type="ECO:0000259" key="6">
    <source>
        <dbReference type="Pfam" id="PF06925"/>
    </source>
</evidence>
<accession>A0A098B383</accession>
<dbReference type="GO" id="GO:0016758">
    <property type="term" value="F:hexosyltransferase activity"/>
    <property type="evidence" value="ECO:0007669"/>
    <property type="project" value="InterPro"/>
</dbReference>
<comment type="subcellular location">
    <subcellularLocation>
        <location evidence="1">Membrane</location>
    </subcellularLocation>
</comment>
<dbReference type="PANTHER" id="PTHR43025:SF3">
    <property type="entry name" value="MONOGALACTOSYLDIACYLGLYCEROL SYNTHASE 1, CHLOROPLASTIC"/>
    <property type="match status" value="1"/>
</dbReference>
<dbReference type="Pfam" id="PF06925">
    <property type="entry name" value="MGDG_synth"/>
    <property type="match status" value="1"/>
</dbReference>
<proteinExistence type="inferred from homology"/>
<dbReference type="SUPFAM" id="SSF53756">
    <property type="entry name" value="UDP-Glycosyltransferase/glycogen phosphorylase"/>
    <property type="match status" value="1"/>
</dbReference>
<evidence type="ECO:0000259" key="5">
    <source>
        <dbReference type="Pfam" id="PF04101"/>
    </source>
</evidence>
<reference evidence="7" key="1">
    <citation type="submission" date="2014-07" db="EMBL/GenBank/DDBJ databases">
        <authorList>
            <person name="Hornung V.Bastian."/>
        </authorList>
    </citation>
    <scope>NUCLEOTIDE SEQUENCE</scope>
    <source>
        <strain evidence="7">PCE-S</strain>
    </source>
</reference>
<dbReference type="EC" id="2.4.1.227" evidence="7"/>
<dbReference type="Gene3D" id="3.40.50.2000">
    <property type="entry name" value="Glycogen Phosphorylase B"/>
    <property type="match status" value="1"/>
</dbReference>
<dbReference type="Pfam" id="PF04101">
    <property type="entry name" value="Glyco_tran_28_C"/>
    <property type="match status" value="1"/>
</dbReference>
<dbReference type="OMA" id="IHPYWIN"/>
<name>A0A098B383_DESHA</name>
<organism evidence="7">
    <name type="scientific">Desulfitobacterium hafniense</name>
    <name type="common">Desulfitobacterium frappieri</name>
    <dbReference type="NCBI Taxonomy" id="49338"/>
    <lineage>
        <taxon>Bacteria</taxon>
        <taxon>Bacillati</taxon>
        <taxon>Bacillota</taxon>
        <taxon>Clostridia</taxon>
        <taxon>Eubacteriales</taxon>
        <taxon>Desulfitobacteriaceae</taxon>
        <taxon>Desulfitobacterium</taxon>
    </lineage>
</organism>
<evidence type="ECO:0000313" key="7">
    <source>
        <dbReference type="EMBL" id="CDX03319.1"/>
    </source>
</evidence>
<feature type="domain" description="Diacylglycerol glucosyltransferase N-terminal" evidence="6">
    <location>
        <begin position="17"/>
        <end position="182"/>
    </location>
</feature>
<evidence type="ECO:0000313" key="9">
    <source>
        <dbReference type="Proteomes" id="UP000054623"/>
    </source>
</evidence>
<evidence type="ECO:0000256" key="4">
    <source>
        <dbReference type="ARBA" id="ARBA00022679"/>
    </source>
</evidence>
<dbReference type="PATRIC" id="fig|49338.4.peg.3690"/>
<feature type="domain" description="Glycosyl transferase family 28 C-terminal" evidence="5">
    <location>
        <begin position="229"/>
        <end position="353"/>
    </location>
</feature>
<gene>
    <name evidence="8" type="ORF">AT727_04505</name>
    <name evidence="7" type="ORF">DPCES_3433</name>
</gene>
<dbReference type="AlphaFoldDB" id="A0A098B383"/>
<evidence type="ECO:0000256" key="2">
    <source>
        <dbReference type="ARBA" id="ARBA00006962"/>
    </source>
</evidence>
<protein>
    <submittedName>
        <fullName evidence="7">Processive diacylglycerol glucosyltransferase</fullName>
        <ecNumber evidence="7">2.4.1.227</ecNumber>
    </submittedName>
    <submittedName>
        <fullName evidence="8">UDP-N-acetylglucosamine--LPS N-acetylglucosamine transferase</fullName>
    </submittedName>
</protein>
<evidence type="ECO:0000313" key="8">
    <source>
        <dbReference type="EMBL" id="KTE92202.1"/>
    </source>
</evidence>
<dbReference type="EMBL" id="LK996017">
    <property type="protein sequence ID" value="CDX03319.1"/>
    <property type="molecule type" value="Genomic_DNA"/>
</dbReference>
<dbReference type="OrthoDB" id="9815663at2"/>
<dbReference type="PANTHER" id="PTHR43025">
    <property type="entry name" value="MONOGALACTOSYLDIACYLGLYCEROL SYNTHASE"/>
    <property type="match status" value="1"/>
</dbReference>
<dbReference type="EMBL" id="LOCK01000017">
    <property type="protein sequence ID" value="KTE92202.1"/>
    <property type="molecule type" value="Genomic_DNA"/>
</dbReference>
<dbReference type="GO" id="GO:0009247">
    <property type="term" value="P:glycolipid biosynthetic process"/>
    <property type="evidence" value="ECO:0007669"/>
    <property type="project" value="InterPro"/>
</dbReference>
<keyword evidence="3 7" id="KW-0328">Glycosyltransferase</keyword>
<evidence type="ECO:0000256" key="3">
    <source>
        <dbReference type="ARBA" id="ARBA00022676"/>
    </source>
</evidence>
<evidence type="ECO:0000256" key="1">
    <source>
        <dbReference type="ARBA" id="ARBA00004370"/>
    </source>
</evidence>
<dbReference type="Proteomes" id="UP000054623">
    <property type="component" value="Unassembled WGS sequence"/>
</dbReference>
<dbReference type="InterPro" id="IPR050519">
    <property type="entry name" value="Glycosyltransf_28_UgtP"/>
</dbReference>
<dbReference type="InterPro" id="IPR007235">
    <property type="entry name" value="Glyco_trans_28_C"/>
</dbReference>
<reference evidence="8 9" key="2">
    <citation type="submission" date="2015-12" db="EMBL/GenBank/DDBJ databases">
        <title>Draft Genome Sequence of Desulfitobacterium hafniense Strain DH, a Sulfate-reducing Bacterium Isolated from Paddy Soils.</title>
        <authorList>
            <person name="Bao P."/>
            <person name="Zhang X."/>
            <person name="Li G."/>
        </authorList>
    </citation>
    <scope>NUCLEOTIDE SEQUENCE [LARGE SCALE GENOMIC DNA]</scope>
    <source>
        <strain evidence="8 9">DH</strain>
    </source>
</reference>
<keyword evidence="4 7" id="KW-0808">Transferase</keyword>
<dbReference type="RefSeq" id="WP_005816897.1">
    <property type="nucleotide sequence ID" value="NZ_CABKQQ010000060.1"/>
</dbReference>
<dbReference type="InterPro" id="IPR009695">
    <property type="entry name" value="Diacylglyc_glucosyltr_N"/>
</dbReference>
<dbReference type="GO" id="GO:0016020">
    <property type="term" value="C:membrane"/>
    <property type="evidence" value="ECO:0007669"/>
    <property type="project" value="UniProtKB-SubCell"/>
</dbReference>